<feature type="domain" description="RING-type" evidence="8">
    <location>
        <begin position="75"/>
        <end position="157"/>
    </location>
</feature>
<feature type="region of interest" description="Disordered" evidence="7">
    <location>
        <begin position="89"/>
        <end position="120"/>
    </location>
</feature>
<dbReference type="InterPro" id="IPR024766">
    <property type="entry name" value="Znf_RING_H2"/>
</dbReference>
<dbReference type="Proteomes" id="UP000807115">
    <property type="component" value="Chromosome 8"/>
</dbReference>
<evidence type="ECO:0000313" key="9">
    <source>
        <dbReference type="EMBL" id="KAG0519621.1"/>
    </source>
</evidence>
<dbReference type="GO" id="GO:0008270">
    <property type="term" value="F:zinc ion binding"/>
    <property type="evidence" value="ECO:0007669"/>
    <property type="project" value="UniProtKB-KW"/>
</dbReference>
<evidence type="ECO:0000256" key="3">
    <source>
        <dbReference type="ARBA" id="ARBA00022771"/>
    </source>
</evidence>
<evidence type="ECO:0000256" key="2">
    <source>
        <dbReference type="ARBA" id="ARBA00022723"/>
    </source>
</evidence>
<keyword evidence="3 6" id="KW-0863">Zinc-finger</keyword>
<feature type="compositionally biased region" description="Acidic residues" evidence="7">
    <location>
        <begin position="92"/>
        <end position="120"/>
    </location>
</feature>
<evidence type="ECO:0000256" key="1">
    <source>
        <dbReference type="ARBA" id="ARBA00004906"/>
    </source>
</evidence>
<dbReference type="Pfam" id="PF12678">
    <property type="entry name" value="zf-rbx1"/>
    <property type="match status" value="1"/>
</dbReference>
<sequence length="170" mass="19149">HAGGDQERANRISQILRLRLHQRHDGTVIPLLPADDDDDHRHPHTAAIYCIPASTNAIRGLKEVLLTTTMDDDGCAICLKALTAAKVVHDDKDDDDDATAEDDDDDDGTADDEKEEEEDTVTWLQPLRLRVMPCSHVFHQHCIFKWLNHNAVCPICRHKLPTTDDDDDDE</sequence>
<organism evidence="9 10">
    <name type="scientific">Sorghum bicolor</name>
    <name type="common">Sorghum</name>
    <name type="synonym">Sorghum vulgare</name>
    <dbReference type="NCBI Taxonomy" id="4558"/>
    <lineage>
        <taxon>Eukaryota</taxon>
        <taxon>Viridiplantae</taxon>
        <taxon>Streptophyta</taxon>
        <taxon>Embryophyta</taxon>
        <taxon>Tracheophyta</taxon>
        <taxon>Spermatophyta</taxon>
        <taxon>Magnoliopsida</taxon>
        <taxon>Liliopsida</taxon>
        <taxon>Poales</taxon>
        <taxon>Poaceae</taxon>
        <taxon>PACMAD clade</taxon>
        <taxon>Panicoideae</taxon>
        <taxon>Andropogonodae</taxon>
        <taxon>Andropogoneae</taxon>
        <taxon>Sorghinae</taxon>
        <taxon>Sorghum</taxon>
    </lineage>
</organism>
<dbReference type="Gene3D" id="3.30.40.10">
    <property type="entry name" value="Zinc/RING finger domain, C3HC4 (zinc finger)"/>
    <property type="match status" value="1"/>
</dbReference>
<evidence type="ECO:0000256" key="4">
    <source>
        <dbReference type="ARBA" id="ARBA00022786"/>
    </source>
</evidence>
<comment type="pathway">
    <text evidence="1">Protein modification; protein ubiquitination.</text>
</comment>
<dbReference type="EMBL" id="CM027687">
    <property type="protein sequence ID" value="KAG0519621.1"/>
    <property type="molecule type" value="Genomic_DNA"/>
</dbReference>
<keyword evidence="4" id="KW-0833">Ubl conjugation pathway</keyword>
<dbReference type="InterPro" id="IPR001841">
    <property type="entry name" value="Znf_RING"/>
</dbReference>
<dbReference type="SMART" id="SM00184">
    <property type="entry name" value="RING"/>
    <property type="match status" value="1"/>
</dbReference>
<reference evidence="9" key="1">
    <citation type="journal article" date="2019" name="BMC Genomics">
        <title>A new reference genome for Sorghum bicolor reveals high levels of sequence similarity between sweet and grain genotypes: implications for the genetics of sugar metabolism.</title>
        <authorList>
            <person name="Cooper E.A."/>
            <person name="Brenton Z.W."/>
            <person name="Flinn B.S."/>
            <person name="Jenkins J."/>
            <person name="Shu S."/>
            <person name="Flowers D."/>
            <person name="Luo F."/>
            <person name="Wang Y."/>
            <person name="Xia P."/>
            <person name="Barry K."/>
            <person name="Daum C."/>
            <person name="Lipzen A."/>
            <person name="Yoshinaga Y."/>
            <person name="Schmutz J."/>
            <person name="Saski C."/>
            <person name="Vermerris W."/>
            <person name="Kresovich S."/>
        </authorList>
    </citation>
    <scope>NUCLEOTIDE SEQUENCE</scope>
</reference>
<dbReference type="PANTHER" id="PTHR15710:SF73">
    <property type="entry name" value="RING-TYPE DOMAIN-CONTAINING PROTEIN"/>
    <property type="match status" value="1"/>
</dbReference>
<evidence type="ECO:0000256" key="7">
    <source>
        <dbReference type="SAM" id="MobiDB-lite"/>
    </source>
</evidence>
<name>A0A921QFL7_SORBI</name>
<reference evidence="9" key="2">
    <citation type="submission" date="2020-10" db="EMBL/GenBank/DDBJ databases">
        <authorList>
            <person name="Cooper E.A."/>
            <person name="Brenton Z.W."/>
            <person name="Flinn B.S."/>
            <person name="Jenkins J."/>
            <person name="Shu S."/>
            <person name="Flowers D."/>
            <person name="Luo F."/>
            <person name="Wang Y."/>
            <person name="Xia P."/>
            <person name="Barry K."/>
            <person name="Daum C."/>
            <person name="Lipzen A."/>
            <person name="Yoshinaga Y."/>
            <person name="Schmutz J."/>
            <person name="Saski C."/>
            <person name="Vermerris W."/>
            <person name="Kresovich S."/>
        </authorList>
    </citation>
    <scope>NUCLEOTIDE SEQUENCE</scope>
</reference>
<protein>
    <recommendedName>
        <fullName evidence="8">RING-type domain-containing protein</fullName>
    </recommendedName>
</protein>
<comment type="caution">
    <text evidence="9">The sequence shown here is derived from an EMBL/GenBank/DDBJ whole genome shotgun (WGS) entry which is preliminary data.</text>
</comment>
<keyword evidence="2" id="KW-0479">Metal-binding</keyword>
<feature type="non-terminal residue" evidence="9">
    <location>
        <position position="1"/>
    </location>
</feature>
<gene>
    <name evidence="9" type="ORF">BDA96_08G002500</name>
</gene>
<evidence type="ECO:0000256" key="6">
    <source>
        <dbReference type="PROSITE-ProRule" id="PRU00175"/>
    </source>
</evidence>
<evidence type="ECO:0000256" key="5">
    <source>
        <dbReference type="ARBA" id="ARBA00022833"/>
    </source>
</evidence>
<dbReference type="SUPFAM" id="SSF57850">
    <property type="entry name" value="RING/U-box"/>
    <property type="match status" value="1"/>
</dbReference>
<accession>A0A921QFL7</accession>
<dbReference type="PROSITE" id="PS50089">
    <property type="entry name" value="ZF_RING_2"/>
    <property type="match status" value="1"/>
</dbReference>
<dbReference type="InterPro" id="IPR013083">
    <property type="entry name" value="Znf_RING/FYVE/PHD"/>
</dbReference>
<dbReference type="AlphaFoldDB" id="A0A921QFL7"/>
<evidence type="ECO:0000313" key="10">
    <source>
        <dbReference type="Proteomes" id="UP000807115"/>
    </source>
</evidence>
<keyword evidence="5" id="KW-0862">Zinc</keyword>
<proteinExistence type="predicted"/>
<dbReference type="PANTHER" id="PTHR15710">
    <property type="entry name" value="E3 UBIQUITIN-PROTEIN LIGASE PRAJA"/>
    <property type="match status" value="1"/>
</dbReference>
<evidence type="ECO:0000259" key="8">
    <source>
        <dbReference type="PROSITE" id="PS50089"/>
    </source>
</evidence>